<keyword evidence="8" id="KW-1185">Reference proteome</keyword>
<keyword evidence="1" id="KW-0479">Metal-binding</keyword>
<evidence type="ECO:0000256" key="1">
    <source>
        <dbReference type="ARBA" id="ARBA00022723"/>
    </source>
</evidence>
<evidence type="ECO:0000313" key="8">
    <source>
        <dbReference type="Proteomes" id="UP001367676"/>
    </source>
</evidence>
<evidence type="ECO:0000259" key="5">
    <source>
        <dbReference type="PROSITE" id="PS50089"/>
    </source>
</evidence>
<dbReference type="InterPro" id="IPR013087">
    <property type="entry name" value="Znf_C2H2_type"/>
</dbReference>
<dbReference type="PROSITE" id="PS50089">
    <property type="entry name" value="ZF_RING_2"/>
    <property type="match status" value="1"/>
</dbReference>
<dbReference type="InterPro" id="IPR018957">
    <property type="entry name" value="Znf_C3HC4_RING-type"/>
</dbReference>
<dbReference type="Pfam" id="PF00097">
    <property type="entry name" value="zf-C3HC4"/>
    <property type="match status" value="1"/>
</dbReference>
<organism evidence="7 8">
    <name type="scientific">Parthenolecanium corni</name>
    <dbReference type="NCBI Taxonomy" id="536013"/>
    <lineage>
        <taxon>Eukaryota</taxon>
        <taxon>Metazoa</taxon>
        <taxon>Ecdysozoa</taxon>
        <taxon>Arthropoda</taxon>
        <taxon>Hexapoda</taxon>
        <taxon>Insecta</taxon>
        <taxon>Pterygota</taxon>
        <taxon>Neoptera</taxon>
        <taxon>Paraneoptera</taxon>
        <taxon>Hemiptera</taxon>
        <taxon>Sternorrhyncha</taxon>
        <taxon>Coccoidea</taxon>
        <taxon>Coccidae</taxon>
        <taxon>Parthenolecanium</taxon>
    </lineage>
</organism>
<comment type="caution">
    <text evidence="7">The sequence shown here is derived from an EMBL/GenBank/DDBJ whole genome shotgun (WGS) entry which is preliminary data.</text>
</comment>
<dbReference type="EMBL" id="JBBCAQ010000022">
    <property type="protein sequence ID" value="KAK7590755.1"/>
    <property type="molecule type" value="Genomic_DNA"/>
</dbReference>
<accession>A0AAN9TIS1</accession>
<reference evidence="7 8" key="1">
    <citation type="submission" date="2024-03" db="EMBL/GenBank/DDBJ databases">
        <title>Adaptation during the transition from Ophiocordyceps entomopathogen to insect associate is accompanied by gene loss and intensified selection.</title>
        <authorList>
            <person name="Ward C.M."/>
            <person name="Onetto C.A."/>
            <person name="Borneman A.R."/>
        </authorList>
    </citation>
    <scope>NUCLEOTIDE SEQUENCE [LARGE SCALE GENOMIC DNA]</scope>
    <source>
        <strain evidence="7">AWRI1</strain>
        <tissue evidence="7">Single Adult Female</tissue>
    </source>
</reference>
<evidence type="ECO:0000256" key="3">
    <source>
        <dbReference type="ARBA" id="ARBA00022833"/>
    </source>
</evidence>
<evidence type="ECO:0000259" key="6">
    <source>
        <dbReference type="PROSITE" id="PS50157"/>
    </source>
</evidence>
<dbReference type="Proteomes" id="UP001367676">
    <property type="component" value="Unassembled WGS sequence"/>
</dbReference>
<proteinExistence type="predicted"/>
<feature type="domain" description="C2H2-type" evidence="6">
    <location>
        <begin position="290"/>
        <end position="313"/>
    </location>
</feature>
<keyword evidence="2 4" id="KW-0863">Zinc-finger</keyword>
<dbReference type="PROSITE" id="PS50157">
    <property type="entry name" value="ZINC_FINGER_C2H2_2"/>
    <property type="match status" value="1"/>
</dbReference>
<dbReference type="InterPro" id="IPR013083">
    <property type="entry name" value="Znf_RING/FYVE/PHD"/>
</dbReference>
<protein>
    <recommendedName>
        <fullName evidence="9">RING-type domain-containing protein</fullName>
    </recommendedName>
</protein>
<evidence type="ECO:0008006" key="9">
    <source>
        <dbReference type="Google" id="ProtNLM"/>
    </source>
</evidence>
<feature type="domain" description="RING-type" evidence="5">
    <location>
        <begin position="38"/>
        <end position="110"/>
    </location>
</feature>
<dbReference type="InterPro" id="IPR001841">
    <property type="entry name" value="Znf_RING"/>
</dbReference>
<dbReference type="SMART" id="SM00184">
    <property type="entry name" value="RING"/>
    <property type="match status" value="1"/>
</dbReference>
<keyword evidence="3" id="KW-0862">Zinc</keyword>
<sequence length="313" mass="35451">MWILEYDSNFQSKALLLGWNPAAVLDTMAAALKEIASCSICYENLVWPQPDGETTSILALHCGHVYHRVCITELIRIHKDEIEKENLARAQNRPPLPPIADPGQKCAMCRNRPSRAPCFYCSRVGHWLFLCTARSTLQSQMEYITMKGLQNSSLIRPSRPCEWHVSSLCPNAVYPVTNTVEDAYYQQLNICEECRVFLVDLIPKDSLIDLRNYFDALTGPSSPLFDLITQIEEATVAKTELNSKASLNSSTFIDTVCSTCTMRLNCTTQFKRSWDFERNQKSCHVSGGAYQCIECGSKFTGNDTLIKHRYVYC</sequence>
<name>A0AAN9TIS1_9HEMI</name>
<dbReference type="SUPFAM" id="SSF57850">
    <property type="entry name" value="RING/U-box"/>
    <property type="match status" value="1"/>
</dbReference>
<dbReference type="Gene3D" id="3.30.40.10">
    <property type="entry name" value="Zinc/RING finger domain, C3HC4 (zinc finger)"/>
    <property type="match status" value="1"/>
</dbReference>
<evidence type="ECO:0000256" key="2">
    <source>
        <dbReference type="ARBA" id="ARBA00022771"/>
    </source>
</evidence>
<evidence type="ECO:0000256" key="4">
    <source>
        <dbReference type="PROSITE-ProRule" id="PRU00042"/>
    </source>
</evidence>
<evidence type="ECO:0000313" key="7">
    <source>
        <dbReference type="EMBL" id="KAK7590755.1"/>
    </source>
</evidence>
<gene>
    <name evidence="7" type="ORF">V9T40_002368</name>
</gene>
<dbReference type="AlphaFoldDB" id="A0AAN9TIS1"/>
<dbReference type="GO" id="GO:0008270">
    <property type="term" value="F:zinc ion binding"/>
    <property type="evidence" value="ECO:0007669"/>
    <property type="project" value="UniProtKB-KW"/>
</dbReference>